<protein>
    <submittedName>
        <fullName evidence="2">Glycosyl transferase</fullName>
    </submittedName>
</protein>
<dbReference type="Gene3D" id="3.40.50.2000">
    <property type="entry name" value="Glycogen Phosphorylase B"/>
    <property type="match status" value="2"/>
</dbReference>
<gene>
    <name evidence="2" type="ORF">A1QO_10485</name>
</gene>
<sequence>MMNILVYTRATLPVVNYGGTERVIWDLIYALHLVGHRVTLLAGKGTQCDWARVIEYQPNVPLQQQLPHDIDVVHFHSDLEPISLPYILTQHGNSDGPIDPNTAFVSSQHAKNHGAQAYVYNGLNWDNYLKPDLKAKRERFHFLGKAAWRVKNVQGAIGITKKAGEQLDVLGGHRLNLKMGFRLTLDQHVRFLGMVDDTTKSEVMTKSKGLVFPVTWHEPFGLAITESLYFGCPVFGTPYGSLPELVTNEVGFLSHVESDLVEAVSNSEQFNAKRCHEYARDVFNANEMAIAYVAKYQQVIDGKLLNSALGSIITDFKCLPYDRSGHFK</sequence>
<dbReference type="STRING" id="1187848.A1QO_10485"/>
<dbReference type="PANTHER" id="PTHR12526:SF595">
    <property type="entry name" value="BLL5217 PROTEIN"/>
    <property type="match status" value="1"/>
</dbReference>
<dbReference type="GO" id="GO:1901135">
    <property type="term" value="P:carbohydrate derivative metabolic process"/>
    <property type="evidence" value="ECO:0007669"/>
    <property type="project" value="UniProtKB-ARBA"/>
</dbReference>
<reference evidence="2 3" key="1">
    <citation type="journal article" date="2012" name="Science">
        <title>Ecological populations of bacteria act as socially cohesive units of antibiotic production and resistance.</title>
        <authorList>
            <person name="Cordero O.X."/>
            <person name="Wildschutte H."/>
            <person name="Kirkup B."/>
            <person name="Proehl S."/>
            <person name="Ngo L."/>
            <person name="Hussain F."/>
            <person name="Le Roux F."/>
            <person name="Mincer T."/>
            <person name="Polz M.F."/>
        </authorList>
    </citation>
    <scope>NUCLEOTIDE SEQUENCE [LARGE SCALE GENOMIC DNA]</scope>
    <source>
        <strain evidence="2 3">ZF-129</strain>
    </source>
</reference>
<proteinExistence type="predicted"/>
<accession>A0A1E5BE97</accession>
<dbReference type="Pfam" id="PF00534">
    <property type="entry name" value="Glycos_transf_1"/>
    <property type="match status" value="1"/>
</dbReference>
<comment type="caution">
    <text evidence="2">The sequence shown here is derived from an EMBL/GenBank/DDBJ whole genome shotgun (WGS) entry which is preliminary data.</text>
</comment>
<dbReference type="SUPFAM" id="SSF53756">
    <property type="entry name" value="UDP-Glycosyltransferase/glycogen phosphorylase"/>
    <property type="match status" value="1"/>
</dbReference>
<dbReference type="AlphaFoldDB" id="A0A1E5BE97"/>
<name>A0A1E5BE97_9VIBR</name>
<keyword evidence="2" id="KW-0808">Transferase</keyword>
<evidence type="ECO:0000313" key="2">
    <source>
        <dbReference type="EMBL" id="OEE33099.1"/>
    </source>
</evidence>
<evidence type="ECO:0000313" key="3">
    <source>
        <dbReference type="Proteomes" id="UP000094741"/>
    </source>
</evidence>
<dbReference type="PANTHER" id="PTHR12526">
    <property type="entry name" value="GLYCOSYLTRANSFERASE"/>
    <property type="match status" value="1"/>
</dbReference>
<dbReference type="InterPro" id="IPR001296">
    <property type="entry name" value="Glyco_trans_1"/>
</dbReference>
<organism evidence="2 3">
    <name type="scientific">Vibrio genomosp. F10 str. ZF-129</name>
    <dbReference type="NCBI Taxonomy" id="1187848"/>
    <lineage>
        <taxon>Bacteria</taxon>
        <taxon>Pseudomonadati</taxon>
        <taxon>Pseudomonadota</taxon>
        <taxon>Gammaproteobacteria</taxon>
        <taxon>Vibrionales</taxon>
        <taxon>Vibrionaceae</taxon>
        <taxon>Vibrio</taxon>
    </lineage>
</organism>
<dbReference type="RefSeq" id="WP_017040647.1">
    <property type="nucleotide sequence ID" value="NZ_AJYQ02000107.1"/>
</dbReference>
<dbReference type="EMBL" id="AJYQ02000107">
    <property type="protein sequence ID" value="OEE33099.1"/>
    <property type="molecule type" value="Genomic_DNA"/>
</dbReference>
<dbReference type="Proteomes" id="UP000094741">
    <property type="component" value="Unassembled WGS sequence"/>
</dbReference>
<dbReference type="GO" id="GO:0016757">
    <property type="term" value="F:glycosyltransferase activity"/>
    <property type="evidence" value="ECO:0007669"/>
    <property type="project" value="InterPro"/>
</dbReference>
<feature type="domain" description="Glycosyl transferase family 1" evidence="1">
    <location>
        <begin position="184"/>
        <end position="266"/>
    </location>
</feature>
<dbReference type="eggNOG" id="COG0438">
    <property type="taxonomic scope" value="Bacteria"/>
</dbReference>
<dbReference type="OrthoDB" id="8523124at2"/>
<evidence type="ECO:0000259" key="1">
    <source>
        <dbReference type="Pfam" id="PF00534"/>
    </source>
</evidence>